<dbReference type="Gene3D" id="2.40.30.160">
    <property type="match status" value="1"/>
</dbReference>
<dbReference type="InterPro" id="IPR017703">
    <property type="entry name" value="YgfZ/GCV_T_CS"/>
</dbReference>
<dbReference type="PANTHER" id="PTHR22602:SF0">
    <property type="entry name" value="TRANSFERASE CAF17, MITOCHONDRIAL-RELATED"/>
    <property type="match status" value="1"/>
</dbReference>
<dbReference type="Pfam" id="PF21130">
    <property type="entry name" value="YgfZ_barrel"/>
    <property type="match status" value="1"/>
</dbReference>
<evidence type="ECO:0000313" key="3">
    <source>
        <dbReference type="Proteomes" id="UP000189475"/>
    </source>
</evidence>
<dbReference type="InterPro" id="IPR048451">
    <property type="entry name" value="YgfZ_barrel"/>
</dbReference>
<dbReference type="NCBIfam" id="TIGR03317">
    <property type="entry name" value="ygfZ_signature"/>
    <property type="match status" value="1"/>
</dbReference>
<proteinExistence type="predicted"/>
<protein>
    <submittedName>
        <fullName evidence="2">tRNA-modifying protein YgfZ</fullName>
    </submittedName>
</protein>
<feature type="domain" description="tRNA-modifying protein YgfZ-like beta-barrel" evidence="1">
    <location>
        <begin position="205"/>
        <end position="274"/>
    </location>
</feature>
<dbReference type="STRING" id="1918946.VPAL9027_03278"/>
<evidence type="ECO:0000259" key="1">
    <source>
        <dbReference type="Pfam" id="PF21130"/>
    </source>
</evidence>
<keyword evidence="3" id="KW-1185">Reference proteome</keyword>
<dbReference type="GO" id="GO:0016226">
    <property type="term" value="P:iron-sulfur cluster assembly"/>
    <property type="evidence" value="ECO:0007669"/>
    <property type="project" value="TreeGrafter"/>
</dbReference>
<evidence type="ECO:0000313" key="2">
    <source>
        <dbReference type="EMBL" id="SJL85248.1"/>
    </source>
</evidence>
<dbReference type="Gene3D" id="3.30.70.1630">
    <property type="match status" value="1"/>
</dbReference>
<dbReference type="Gene3D" id="3.30.70.1400">
    <property type="entry name" value="Aminomethyltransferase beta-barrel domains"/>
    <property type="match status" value="1"/>
</dbReference>
<dbReference type="EMBL" id="FUFT01000012">
    <property type="protein sequence ID" value="SJL85248.1"/>
    <property type="molecule type" value="Genomic_DNA"/>
</dbReference>
<dbReference type="NCBIfam" id="NF007110">
    <property type="entry name" value="PRK09559.1"/>
    <property type="match status" value="1"/>
</dbReference>
<accession>A0A1R4B8J0</accession>
<sequence>MFGDDQTSYLQGQVTCDVAALGTQQASLGAHCDPKGKVWSIFRLFHHNGGYALFQPLSGIETELKEIKKYAIFSKVTIEQSQDVTLGVMGAQAEQWIQTVTTDTEGDVRSIEGGTAVKVSAQRWLLLLTADKAQRLMENFDGTLVTEALWTRFDIEEAVPMITEHSQNTHIPQALNLQALHGINFNKGCYTGQETVARAKFRGTNKRAMYIVAGTFNTSLESAEPITMERAVGDNWRSASTLLAHYCFNDNNAIGLIVLPNNLEADTVLRIADQPDTRWTIQPLPYSLDDNE</sequence>
<organism evidence="2 3">
    <name type="scientific">Vibrio palustris</name>
    <dbReference type="NCBI Taxonomy" id="1918946"/>
    <lineage>
        <taxon>Bacteria</taxon>
        <taxon>Pseudomonadati</taxon>
        <taxon>Pseudomonadota</taxon>
        <taxon>Gammaproteobacteria</taxon>
        <taxon>Vibrionales</taxon>
        <taxon>Vibrionaceae</taxon>
        <taxon>Vibrio</taxon>
    </lineage>
</organism>
<gene>
    <name evidence="2" type="primary">ygfZ</name>
    <name evidence="2" type="ORF">VPAL9027_03278</name>
</gene>
<dbReference type="PANTHER" id="PTHR22602">
    <property type="entry name" value="TRANSFERASE CAF17, MITOCHONDRIAL-RELATED"/>
    <property type="match status" value="1"/>
</dbReference>
<dbReference type="SUPFAM" id="SSF101790">
    <property type="entry name" value="Aminomethyltransferase beta-barrel domain"/>
    <property type="match status" value="1"/>
</dbReference>
<name>A0A1R4B8J0_9VIBR</name>
<reference evidence="2 3" key="1">
    <citation type="submission" date="2017-02" db="EMBL/GenBank/DDBJ databases">
        <authorList>
            <person name="Peterson S.W."/>
        </authorList>
    </citation>
    <scope>NUCLEOTIDE SEQUENCE [LARGE SCALE GENOMIC DNA]</scope>
    <source>
        <strain evidence="2 3">CECT 9027</strain>
    </source>
</reference>
<dbReference type="AlphaFoldDB" id="A0A1R4B8J0"/>
<dbReference type="InterPro" id="IPR045179">
    <property type="entry name" value="YgfZ/GcvT"/>
</dbReference>
<dbReference type="Proteomes" id="UP000189475">
    <property type="component" value="Unassembled WGS sequence"/>
</dbReference>
<dbReference type="InterPro" id="IPR029043">
    <property type="entry name" value="GcvT/YgfZ_C"/>
</dbReference>
<dbReference type="SUPFAM" id="SSF103025">
    <property type="entry name" value="Folate-binding domain"/>
    <property type="match status" value="1"/>
</dbReference>